<dbReference type="RefSeq" id="WP_082849041.1">
    <property type="nucleotide sequence ID" value="NZ_JBIVFZ010000008.1"/>
</dbReference>
<dbReference type="SUPFAM" id="SSF53822">
    <property type="entry name" value="Periplasmic binding protein-like I"/>
    <property type="match status" value="1"/>
</dbReference>
<sequence>MTDSPATRHGRVPTMVDVAAVAGVSPQTVSRVSNGSPNVEASTRTKVLEAMRSVGYRPNAAARALTTGRFGAIGVVAFSLSRFGDVKTVEALALAAKAHGYSTNLISLDSPTAGGVSAAMAQLAAQNVDGLIVVESEILERSSVMFAPGVPVVVTDDVLETSYPLVMTDQASGVTKAVEHLLRLGHKTVWHVAGPPNGNATRVRRDAWEAALVANGAPVPPVYHGDWTPASGYRLGAVLADRIPDEITAILCANDQMAMGLMRAFQERGISIPGDVSVAGFDDIDVAEYVWPPLTTVRQHFDQVGQLCVDLLLEQIAGRRPTPGKVHEVSVELVVRASTSVPPGPRS</sequence>
<dbReference type="EMBL" id="LRIE01000077">
    <property type="protein sequence ID" value="KZM34741.1"/>
    <property type="molecule type" value="Genomic_DNA"/>
</dbReference>
<dbReference type="SUPFAM" id="SSF47413">
    <property type="entry name" value="lambda repressor-like DNA-binding domains"/>
    <property type="match status" value="1"/>
</dbReference>
<dbReference type="Pfam" id="PF00356">
    <property type="entry name" value="LacI"/>
    <property type="match status" value="1"/>
</dbReference>
<evidence type="ECO:0000313" key="6">
    <source>
        <dbReference type="Proteomes" id="UP000076447"/>
    </source>
</evidence>
<dbReference type="STRING" id="43678.OJAG_25470"/>
<dbReference type="Gene3D" id="1.10.260.40">
    <property type="entry name" value="lambda repressor-like DNA-binding domains"/>
    <property type="match status" value="1"/>
</dbReference>
<keyword evidence="3" id="KW-0804">Transcription</keyword>
<dbReference type="CDD" id="cd01392">
    <property type="entry name" value="HTH_LacI"/>
    <property type="match status" value="1"/>
</dbReference>
<dbReference type="InterPro" id="IPR000843">
    <property type="entry name" value="HTH_LacI"/>
</dbReference>
<evidence type="ECO:0000259" key="4">
    <source>
        <dbReference type="PROSITE" id="PS50932"/>
    </source>
</evidence>
<dbReference type="Proteomes" id="UP000076447">
    <property type="component" value="Unassembled WGS sequence"/>
</dbReference>
<dbReference type="InterPro" id="IPR046335">
    <property type="entry name" value="LacI/GalR-like_sensor"/>
</dbReference>
<dbReference type="Gene3D" id="3.40.50.2300">
    <property type="match status" value="2"/>
</dbReference>
<gene>
    <name evidence="5" type="primary">lacI_1</name>
    <name evidence="5" type="ORF">OJAG_25470</name>
</gene>
<dbReference type="OrthoDB" id="9785139at2"/>
<organism evidence="5 6">
    <name type="scientific">Oerskovia enterophila</name>
    <dbReference type="NCBI Taxonomy" id="43678"/>
    <lineage>
        <taxon>Bacteria</taxon>
        <taxon>Bacillati</taxon>
        <taxon>Actinomycetota</taxon>
        <taxon>Actinomycetes</taxon>
        <taxon>Micrococcales</taxon>
        <taxon>Cellulomonadaceae</taxon>
        <taxon>Oerskovia</taxon>
    </lineage>
</organism>
<accession>A0A163R0Y6</accession>
<dbReference type="InterPro" id="IPR010982">
    <property type="entry name" value="Lambda_DNA-bd_dom_sf"/>
</dbReference>
<proteinExistence type="predicted"/>
<evidence type="ECO:0000313" key="5">
    <source>
        <dbReference type="EMBL" id="KZM34741.1"/>
    </source>
</evidence>
<dbReference type="AlphaFoldDB" id="A0A163R0Y6"/>
<keyword evidence="2" id="KW-0238">DNA-binding</keyword>
<dbReference type="PANTHER" id="PTHR30146">
    <property type="entry name" value="LACI-RELATED TRANSCRIPTIONAL REPRESSOR"/>
    <property type="match status" value="1"/>
</dbReference>
<dbReference type="GO" id="GO:0000976">
    <property type="term" value="F:transcription cis-regulatory region binding"/>
    <property type="evidence" value="ECO:0007669"/>
    <property type="project" value="TreeGrafter"/>
</dbReference>
<dbReference type="PROSITE" id="PS50932">
    <property type="entry name" value="HTH_LACI_2"/>
    <property type="match status" value="1"/>
</dbReference>
<reference evidence="5 6" key="1">
    <citation type="submission" date="2016-01" db="EMBL/GenBank/DDBJ databases">
        <title>Genome sequence of Oerskovia enterophila VJag, an agar and cellulose degrading bacterium.</title>
        <authorList>
            <person name="Poehlein A."/>
            <person name="Jag V."/>
            <person name="Bengelsdorf F."/>
            <person name="Duerre P."/>
            <person name="Daniel R."/>
        </authorList>
    </citation>
    <scope>NUCLEOTIDE SEQUENCE [LARGE SCALE GENOMIC DNA]</scope>
    <source>
        <strain evidence="5 6">VJag</strain>
    </source>
</reference>
<comment type="caution">
    <text evidence="5">The sequence shown here is derived from an EMBL/GenBank/DDBJ whole genome shotgun (WGS) entry which is preliminary data.</text>
</comment>
<feature type="domain" description="HTH lacI-type" evidence="4">
    <location>
        <begin position="13"/>
        <end position="67"/>
    </location>
</feature>
<dbReference type="InterPro" id="IPR028082">
    <property type="entry name" value="Peripla_BP_I"/>
</dbReference>
<keyword evidence="1" id="KW-0805">Transcription regulation</keyword>
<dbReference type="PATRIC" id="fig|43678.3.peg.2662"/>
<evidence type="ECO:0000256" key="2">
    <source>
        <dbReference type="ARBA" id="ARBA00023125"/>
    </source>
</evidence>
<name>A0A163R0Y6_9CELL</name>
<dbReference type="SMART" id="SM00354">
    <property type="entry name" value="HTH_LACI"/>
    <property type="match status" value="1"/>
</dbReference>
<dbReference type="PANTHER" id="PTHR30146:SF153">
    <property type="entry name" value="LACTOSE OPERON REPRESSOR"/>
    <property type="match status" value="1"/>
</dbReference>
<dbReference type="GO" id="GO:0003700">
    <property type="term" value="F:DNA-binding transcription factor activity"/>
    <property type="evidence" value="ECO:0007669"/>
    <property type="project" value="TreeGrafter"/>
</dbReference>
<dbReference type="Pfam" id="PF13377">
    <property type="entry name" value="Peripla_BP_3"/>
    <property type="match status" value="1"/>
</dbReference>
<evidence type="ECO:0000256" key="1">
    <source>
        <dbReference type="ARBA" id="ARBA00023015"/>
    </source>
</evidence>
<evidence type="ECO:0000256" key="3">
    <source>
        <dbReference type="ARBA" id="ARBA00023163"/>
    </source>
</evidence>
<protein>
    <submittedName>
        <fullName evidence="5">Lactose operon repressor</fullName>
    </submittedName>
</protein>
<dbReference type="CDD" id="cd01574">
    <property type="entry name" value="PBP1_LacI"/>
    <property type="match status" value="1"/>
</dbReference>